<dbReference type="AlphaFoldDB" id="A0A1L5NXB8"/>
<evidence type="ECO:0000313" key="3">
    <source>
        <dbReference type="Proteomes" id="UP000184749"/>
    </source>
</evidence>
<sequence length="191" mass="21190">MRLSLIEIIGDDPRDWRLRKVKSSRISTRLINLDALFQDGRLGDFQDQTYLEHAVFPKYAAAIEGRQPMVDAVETRLAGMRVVYDRIIIPEKAASPTWLLICTNGRFMTRLPSANVAVDAIDEAILESLLNGSSAKEIAAELKLSPRTIEHRLERLKAKFGARSLPHLAAMLVATGFNKAIDYTGEGGGKI</sequence>
<proteinExistence type="predicted"/>
<reference evidence="2 3" key="1">
    <citation type="submission" date="2016-09" db="EMBL/GenBank/DDBJ databases">
        <title>The complete genome sequences of Rhizobium gallicum, symbiovars gallicum and phaseoli, symbionts associated to common bean (Phaseolus vulgaris).</title>
        <authorList>
            <person name="Bustos P."/>
            <person name="Santamaria R.I."/>
            <person name="Perez-Carrascal O.M."/>
            <person name="Juarez S."/>
            <person name="Lozano L."/>
            <person name="Martinez-Flores I."/>
            <person name="Martinez-Romero E."/>
            <person name="Cevallos M."/>
            <person name="Romero D."/>
            <person name="Davila G."/>
            <person name="Gonzalez V."/>
        </authorList>
    </citation>
    <scope>NUCLEOTIDE SEQUENCE [LARGE SCALE GENOMIC DNA]</scope>
    <source>
        <strain evidence="2 3">IE4872</strain>
        <plasmid evidence="3">prgalie4872d</plasmid>
    </source>
</reference>
<dbReference type="GO" id="GO:0006355">
    <property type="term" value="P:regulation of DNA-templated transcription"/>
    <property type="evidence" value="ECO:0007669"/>
    <property type="project" value="InterPro"/>
</dbReference>
<dbReference type="InterPro" id="IPR000792">
    <property type="entry name" value="Tscrpt_reg_LuxR_C"/>
</dbReference>
<feature type="domain" description="HTH luxR-type" evidence="1">
    <location>
        <begin position="111"/>
        <end position="176"/>
    </location>
</feature>
<dbReference type="Proteomes" id="UP000184749">
    <property type="component" value="Plasmid pRgalIE4872d"/>
</dbReference>
<dbReference type="PROSITE" id="PS00622">
    <property type="entry name" value="HTH_LUXR_1"/>
    <property type="match status" value="1"/>
</dbReference>
<evidence type="ECO:0000313" key="2">
    <source>
        <dbReference type="EMBL" id="APO72562.1"/>
    </source>
</evidence>
<evidence type="ECO:0000259" key="1">
    <source>
        <dbReference type="PROSITE" id="PS50043"/>
    </source>
</evidence>
<organism evidence="2 3">
    <name type="scientific">Rhizobium gallicum</name>
    <dbReference type="NCBI Taxonomy" id="56730"/>
    <lineage>
        <taxon>Bacteria</taxon>
        <taxon>Pseudomonadati</taxon>
        <taxon>Pseudomonadota</taxon>
        <taxon>Alphaproteobacteria</taxon>
        <taxon>Hyphomicrobiales</taxon>
        <taxon>Rhizobiaceae</taxon>
        <taxon>Rhizobium/Agrobacterium group</taxon>
        <taxon>Rhizobium</taxon>
    </lineage>
</organism>
<dbReference type="EMBL" id="CP017105">
    <property type="protein sequence ID" value="APO72562.1"/>
    <property type="molecule type" value="Genomic_DNA"/>
</dbReference>
<keyword evidence="2" id="KW-0614">Plasmid</keyword>
<dbReference type="Pfam" id="PF00196">
    <property type="entry name" value="GerE"/>
    <property type="match status" value="1"/>
</dbReference>
<dbReference type="GO" id="GO:0003677">
    <property type="term" value="F:DNA binding"/>
    <property type="evidence" value="ECO:0007669"/>
    <property type="project" value="InterPro"/>
</dbReference>
<protein>
    <submittedName>
        <fullName evidence="2">Response regulator domain-containing protein</fullName>
    </submittedName>
</protein>
<name>A0A1L5NXB8_9HYPH</name>
<dbReference type="Gene3D" id="1.10.10.10">
    <property type="entry name" value="Winged helix-like DNA-binding domain superfamily/Winged helix DNA-binding domain"/>
    <property type="match status" value="1"/>
</dbReference>
<dbReference type="PROSITE" id="PS50043">
    <property type="entry name" value="HTH_LUXR_2"/>
    <property type="match status" value="1"/>
</dbReference>
<dbReference type="InterPro" id="IPR016032">
    <property type="entry name" value="Sig_transdc_resp-reg_C-effctor"/>
</dbReference>
<geneLocation type="plasmid" evidence="3">
    <name>prgalie4872d</name>
</geneLocation>
<dbReference type="InterPro" id="IPR036388">
    <property type="entry name" value="WH-like_DNA-bd_sf"/>
</dbReference>
<dbReference type="SUPFAM" id="SSF46894">
    <property type="entry name" value="C-terminal effector domain of the bipartite response regulators"/>
    <property type="match status" value="1"/>
</dbReference>
<gene>
    <name evidence="2" type="ORF">IE4872_PD02048</name>
</gene>
<dbReference type="SMART" id="SM00421">
    <property type="entry name" value="HTH_LUXR"/>
    <property type="match status" value="1"/>
</dbReference>
<accession>A0A1L5NXB8</accession>